<keyword evidence="3" id="KW-0808">Transferase</keyword>
<dbReference type="InterPro" id="IPR029044">
    <property type="entry name" value="Nucleotide-diphossugar_trans"/>
</dbReference>
<reference evidence="5 6" key="1">
    <citation type="submission" date="2022-10" db="EMBL/GenBank/DDBJ databases">
        <title>Alteromonas sp. chi3 Genome sequencing.</title>
        <authorList>
            <person name="Park S."/>
        </authorList>
    </citation>
    <scope>NUCLEOTIDE SEQUENCE [LARGE SCALE GENOMIC DNA]</scope>
    <source>
        <strain evidence="6">chi3</strain>
    </source>
</reference>
<dbReference type="SUPFAM" id="SSF53448">
    <property type="entry name" value="Nucleotide-diphospho-sugar transferases"/>
    <property type="match status" value="1"/>
</dbReference>
<evidence type="ECO:0000256" key="1">
    <source>
        <dbReference type="ARBA" id="ARBA00006739"/>
    </source>
</evidence>
<dbReference type="CDD" id="cd02526">
    <property type="entry name" value="GT2_RfbF_like"/>
    <property type="match status" value="1"/>
</dbReference>
<evidence type="ECO:0000256" key="3">
    <source>
        <dbReference type="ARBA" id="ARBA00022679"/>
    </source>
</evidence>
<keyword evidence="2" id="KW-0328">Glycosyltransferase</keyword>
<evidence type="ECO:0000313" key="6">
    <source>
        <dbReference type="Proteomes" id="UP001218788"/>
    </source>
</evidence>
<evidence type="ECO:0000313" key="5">
    <source>
        <dbReference type="EMBL" id="MDC8832681.1"/>
    </source>
</evidence>
<feature type="domain" description="Glycosyltransferase 2-like" evidence="4">
    <location>
        <begin position="6"/>
        <end position="124"/>
    </location>
</feature>
<dbReference type="EMBL" id="JAQQXP010000003">
    <property type="protein sequence ID" value="MDC8832681.1"/>
    <property type="molecule type" value="Genomic_DNA"/>
</dbReference>
<keyword evidence="6" id="KW-1185">Reference proteome</keyword>
<dbReference type="PANTHER" id="PTHR43179:SF12">
    <property type="entry name" value="GALACTOFURANOSYLTRANSFERASE GLFT2"/>
    <property type="match status" value="1"/>
</dbReference>
<organism evidence="5 6">
    <name type="scientific">Alteromonas gilva</name>
    <dbReference type="NCBI Taxonomy" id="2987522"/>
    <lineage>
        <taxon>Bacteria</taxon>
        <taxon>Pseudomonadati</taxon>
        <taxon>Pseudomonadota</taxon>
        <taxon>Gammaproteobacteria</taxon>
        <taxon>Alteromonadales</taxon>
        <taxon>Alteromonadaceae</taxon>
        <taxon>Alteromonas/Salinimonas group</taxon>
        <taxon>Alteromonas</taxon>
    </lineage>
</organism>
<protein>
    <submittedName>
        <fullName evidence="5">Glycosyltransferase family 2 protein</fullName>
    </submittedName>
</protein>
<dbReference type="Pfam" id="PF00535">
    <property type="entry name" value="Glycos_transf_2"/>
    <property type="match status" value="1"/>
</dbReference>
<evidence type="ECO:0000256" key="2">
    <source>
        <dbReference type="ARBA" id="ARBA00022676"/>
    </source>
</evidence>
<sequence length="288" mass="32781">MNFAAIITLFHPEQSPLLNNIDLLCQAGWTVVIVDNSPDSHQHWFSANIHYLQFADNAGIAAAQNSGLKLAQQLQSDFAMLLDQDSELNESFIAALMMRTQKACRQFNQLAAYGPTIVSQFDHRAVKAGFQKPIKSDDGFLICRQIIASGMTIPLSVINDIGLMEEGLFIDGVDHEWCWRAQQKGYVVVCDSETSLLHRQGEERKRLLGITFKIGQPLRLYYQYRNILVLLRRAYVPLYWKARNLIALPVRWLVNRFFVADSTLRGRYISAGIKDGLRARTGRYKTDK</sequence>
<name>A0ABT5L6M7_9ALTE</name>
<comment type="similarity">
    <text evidence="1">Belongs to the glycosyltransferase 2 family.</text>
</comment>
<comment type="caution">
    <text evidence="5">The sequence shown here is derived from an EMBL/GenBank/DDBJ whole genome shotgun (WGS) entry which is preliminary data.</text>
</comment>
<accession>A0ABT5L6M7</accession>
<dbReference type="InterPro" id="IPR001173">
    <property type="entry name" value="Glyco_trans_2-like"/>
</dbReference>
<proteinExistence type="inferred from homology"/>
<evidence type="ECO:0000259" key="4">
    <source>
        <dbReference type="Pfam" id="PF00535"/>
    </source>
</evidence>
<dbReference type="PANTHER" id="PTHR43179">
    <property type="entry name" value="RHAMNOSYLTRANSFERASE WBBL"/>
    <property type="match status" value="1"/>
</dbReference>
<dbReference type="Gene3D" id="3.90.550.10">
    <property type="entry name" value="Spore Coat Polysaccharide Biosynthesis Protein SpsA, Chain A"/>
    <property type="match status" value="1"/>
</dbReference>
<dbReference type="RefSeq" id="WP_273642534.1">
    <property type="nucleotide sequence ID" value="NZ_JAQQXP010000003.1"/>
</dbReference>
<dbReference type="Proteomes" id="UP001218788">
    <property type="component" value="Unassembled WGS sequence"/>
</dbReference>
<gene>
    <name evidence="5" type="ORF">OIK42_18150</name>
</gene>